<keyword evidence="2" id="KW-1185">Reference proteome</keyword>
<evidence type="ECO:0000313" key="1">
    <source>
        <dbReference type="EMBL" id="CAB9531779.1"/>
    </source>
</evidence>
<dbReference type="Proteomes" id="UP001153069">
    <property type="component" value="Unassembled WGS sequence"/>
</dbReference>
<reference evidence="1" key="1">
    <citation type="submission" date="2020-06" db="EMBL/GenBank/DDBJ databases">
        <authorList>
            <consortium name="Plant Systems Biology data submission"/>
        </authorList>
    </citation>
    <scope>NUCLEOTIDE SEQUENCE</scope>
    <source>
        <strain evidence="1">D6</strain>
    </source>
</reference>
<dbReference type="AlphaFoldDB" id="A0A9N8F657"/>
<accession>A0A9N8F657</accession>
<dbReference type="EMBL" id="CAICTM010003976">
    <property type="protein sequence ID" value="CAB9531779.1"/>
    <property type="molecule type" value="Genomic_DNA"/>
</dbReference>
<feature type="non-terminal residue" evidence="1">
    <location>
        <position position="1"/>
    </location>
</feature>
<gene>
    <name evidence="1" type="ORF">SEMRO_3978_G352280.1</name>
</gene>
<evidence type="ECO:0000313" key="2">
    <source>
        <dbReference type="Proteomes" id="UP001153069"/>
    </source>
</evidence>
<comment type="caution">
    <text evidence="1">The sequence shown here is derived from an EMBL/GenBank/DDBJ whole genome shotgun (WGS) entry which is preliminary data.</text>
</comment>
<protein>
    <submittedName>
        <fullName evidence="1">Uncharacterized protein</fullName>
    </submittedName>
</protein>
<proteinExistence type="predicted"/>
<organism evidence="1 2">
    <name type="scientific">Seminavis robusta</name>
    <dbReference type="NCBI Taxonomy" id="568900"/>
    <lineage>
        <taxon>Eukaryota</taxon>
        <taxon>Sar</taxon>
        <taxon>Stramenopiles</taxon>
        <taxon>Ochrophyta</taxon>
        <taxon>Bacillariophyta</taxon>
        <taxon>Bacillariophyceae</taxon>
        <taxon>Bacillariophycidae</taxon>
        <taxon>Naviculales</taxon>
        <taxon>Naviculaceae</taxon>
        <taxon>Seminavis</taxon>
    </lineage>
</organism>
<sequence length="445" mass="50273">YDKILHTLEINSDDDTPEFWTSVNHGSDSYSVDDRVMTRLPSSNTEHGFDNTAQSKQDHVDHLAAHQNMIYKSILVLLNATGNAFEFSLKGFAHSRYYWPPITFPSDEPHLFYDWSIIEAMGYITSDDANGKLLHPPPRMFPSFSTSGKSLCDRDFVWESDKLPPGSILIPLQEAVTIYHSLHGSGTPLILEPNRLYWIPSHVVLGGSNDLIPDEYYDSQNPLPLKPVLRLSFFSTLHPVDRSLTTVPNFDFNIKEYFPSEHAQYVPHDIQGGMFKSATKHIGKLLKSGDSNNITRAGDLKKYCEDVIKLLSQDKASSQEKAEVQAPIQEEVQAPNQDRVQAPNQEEVQVPSQEEVQAEVQAPIQEEVQINLFEYFPKQWGCTSKQSTRMFQGSFDSFLSFLSGQVCGGRHVAFDRCITTVTVTVITIIKTRNIERVNVFIGPNF</sequence>
<name>A0A9N8F657_9STRA</name>